<gene>
    <name evidence="1" type="ORF">SISSUDRAFT_991307</name>
</gene>
<reference evidence="1 2" key="1">
    <citation type="journal article" date="2016" name="Mol. Biol. Evol.">
        <title>Comparative Genomics of Early-Diverging Mushroom-Forming Fungi Provides Insights into the Origins of Lignocellulose Decay Capabilities.</title>
        <authorList>
            <person name="Nagy L.G."/>
            <person name="Riley R."/>
            <person name="Tritt A."/>
            <person name="Adam C."/>
            <person name="Daum C."/>
            <person name="Floudas D."/>
            <person name="Sun H."/>
            <person name="Yadav J.S."/>
            <person name="Pangilinan J."/>
            <person name="Larsson K.H."/>
            <person name="Matsuura K."/>
            <person name="Barry K."/>
            <person name="Labutti K."/>
            <person name="Kuo R."/>
            <person name="Ohm R.A."/>
            <person name="Bhattacharya S.S."/>
            <person name="Shirouzu T."/>
            <person name="Yoshinaga Y."/>
            <person name="Martin F.M."/>
            <person name="Grigoriev I.V."/>
            <person name="Hibbett D.S."/>
        </authorList>
    </citation>
    <scope>NUCLEOTIDE SEQUENCE [LARGE SCALE GENOMIC DNA]</scope>
    <source>
        <strain evidence="1 2">HHB10207 ss-3</strain>
    </source>
</reference>
<dbReference type="AlphaFoldDB" id="A0A166A0W8"/>
<feature type="non-terminal residue" evidence="1">
    <location>
        <position position="162"/>
    </location>
</feature>
<dbReference type="Proteomes" id="UP000076798">
    <property type="component" value="Unassembled WGS sequence"/>
</dbReference>
<name>A0A166A0W8_9AGAM</name>
<dbReference type="EMBL" id="KV428163">
    <property type="protein sequence ID" value="KZT34844.1"/>
    <property type="molecule type" value="Genomic_DNA"/>
</dbReference>
<proteinExistence type="predicted"/>
<dbReference type="OrthoDB" id="3257409at2759"/>
<sequence>MLNVIFDEPERRLPSMKVARSAASALSGVRIELFDCCPKSCMAYTGRHSDLEECLHCQSPRYSASGKPLVRYQYISLISVLRAMYANRTSAKAMRYRSEHHHDSQPGHIADVYDSGIYRELCDRYITVDDRTLPDKYFSDPREVLLAMGTDGFNFFKRRAYT</sequence>
<keyword evidence="2" id="KW-1185">Reference proteome</keyword>
<protein>
    <submittedName>
        <fullName evidence="1">Uncharacterized protein</fullName>
    </submittedName>
</protein>
<organism evidence="1 2">
    <name type="scientific">Sistotremastrum suecicum HHB10207 ss-3</name>
    <dbReference type="NCBI Taxonomy" id="1314776"/>
    <lineage>
        <taxon>Eukaryota</taxon>
        <taxon>Fungi</taxon>
        <taxon>Dikarya</taxon>
        <taxon>Basidiomycota</taxon>
        <taxon>Agaricomycotina</taxon>
        <taxon>Agaricomycetes</taxon>
        <taxon>Sistotremastrales</taxon>
        <taxon>Sistotremastraceae</taxon>
        <taxon>Sistotremastrum</taxon>
    </lineage>
</organism>
<evidence type="ECO:0000313" key="2">
    <source>
        <dbReference type="Proteomes" id="UP000076798"/>
    </source>
</evidence>
<accession>A0A166A0W8</accession>
<evidence type="ECO:0000313" key="1">
    <source>
        <dbReference type="EMBL" id="KZT34844.1"/>
    </source>
</evidence>
<dbReference type="STRING" id="1314776.A0A166A0W8"/>